<gene>
    <name evidence="4" type="ORF">ACA1_236120</name>
</gene>
<feature type="compositionally biased region" description="Acidic residues" evidence="2">
    <location>
        <begin position="134"/>
        <end position="146"/>
    </location>
</feature>
<dbReference type="OrthoDB" id="8598182at2759"/>
<protein>
    <recommendedName>
        <fullName evidence="3">DET1- and DDB1-associated protein 1 domain-containing protein</fullName>
    </recommendedName>
</protein>
<dbReference type="InterPro" id="IPR033575">
    <property type="entry name" value="DDA1-like"/>
</dbReference>
<evidence type="ECO:0000256" key="1">
    <source>
        <dbReference type="ARBA" id="ARBA00008042"/>
    </source>
</evidence>
<dbReference type="EMBL" id="KB007939">
    <property type="protein sequence ID" value="ELR19054.1"/>
    <property type="molecule type" value="Genomic_DNA"/>
</dbReference>
<dbReference type="AlphaFoldDB" id="L8H0P0"/>
<dbReference type="Proteomes" id="UP000011083">
    <property type="component" value="Unassembled WGS sequence"/>
</dbReference>
<dbReference type="GO" id="GO:0080008">
    <property type="term" value="C:Cul4-RING E3 ubiquitin ligase complex"/>
    <property type="evidence" value="ECO:0007669"/>
    <property type="project" value="TreeGrafter"/>
</dbReference>
<feature type="region of interest" description="Disordered" evidence="2">
    <location>
        <begin position="68"/>
        <end position="173"/>
    </location>
</feature>
<dbReference type="VEuPathDB" id="AmoebaDB:ACA1_236120"/>
<feature type="compositionally biased region" description="Basic and acidic residues" evidence="2">
    <location>
        <begin position="98"/>
        <end position="109"/>
    </location>
</feature>
<dbReference type="RefSeq" id="XP_004341118.1">
    <property type="nucleotide sequence ID" value="XM_004341070.1"/>
</dbReference>
<feature type="compositionally biased region" description="Acidic residues" evidence="2">
    <location>
        <begin position="110"/>
        <end position="124"/>
    </location>
</feature>
<evidence type="ECO:0000313" key="4">
    <source>
        <dbReference type="EMBL" id="ELR19054.1"/>
    </source>
</evidence>
<dbReference type="InterPro" id="IPR018276">
    <property type="entry name" value="DDA1_dom"/>
</dbReference>
<name>L8H0P0_ACACF</name>
<sequence length="173" mass="19280">MSFLGGLPSENKSNFSVVAARKPGASNKIKPSSKAPALYTATHDTAPPSNQVIATEKTDLLFRKLMQKQEGLSGGHKREADDKVEVQERRAKQIKTSRGSEKGKERLDKEEEENAAEDEEEEEEKTQAAVVTAQDDEAEQEEEEAEVTTQGKKNRRKKPARSTTPKKKRKTED</sequence>
<evidence type="ECO:0000256" key="2">
    <source>
        <dbReference type="SAM" id="MobiDB-lite"/>
    </source>
</evidence>
<keyword evidence="5" id="KW-1185">Reference proteome</keyword>
<comment type="similarity">
    <text evidence="1">Belongs to the DDA1 family.</text>
</comment>
<feature type="domain" description="DET1- and DDB1-associated protein 1" evidence="3">
    <location>
        <begin position="2"/>
        <end position="70"/>
    </location>
</feature>
<evidence type="ECO:0000313" key="5">
    <source>
        <dbReference type="Proteomes" id="UP000011083"/>
    </source>
</evidence>
<proteinExistence type="inferred from homology"/>
<organism evidence="4 5">
    <name type="scientific">Acanthamoeba castellanii (strain ATCC 30010 / Neff)</name>
    <dbReference type="NCBI Taxonomy" id="1257118"/>
    <lineage>
        <taxon>Eukaryota</taxon>
        <taxon>Amoebozoa</taxon>
        <taxon>Discosea</taxon>
        <taxon>Longamoebia</taxon>
        <taxon>Centramoebida</taxon>
        <taxon>Acanthamoebidae</taxon>
        <taxon>Acanthamoeba</taxon>
    </lineage>
</organism>
<dbReference type="STRING" id="1257118.L8H0P0"/>
<dbReference type="GO" id="GO:0032436">
    <property type="term" value="P:positive regulation of proteasomal ubiquitin-dependent protein catabolic process"/>
    <property type="evidence" value="ECO:0007669"/>
    <property type="project" value="TreeGrafter"/>
</dbReference>
<dbReference type="PANTHER" id="PTHR31879">
    <property type="entry name" value="DET1- AND DDB1-ASSOCIATED PROTEIN 1"/>
    <property type="match status" value="1"/>
</dbReference>
<evidence type="ECO:0000259" key="3">
    <source>
        <dbReference type="Pfam" id="PF10172"/>
    </source>
</evidence>
<accession>L8H0P0</accession>
<dbReference type="KEGG" id="acan:ACA1_236120"/>
<reference evidence="4 5" key="1">
    <citation type="journal article" date="2013" name="Genome Biol.">
        <title>Genome of Acanthamoeba castellanii highlights extensive lateral gene transfer and early evolution of tyrosine kinase signaling.</title>
        <authorList>
            <person name="Clarke M."/>
            <person name="Lohan A.J."/>
            <person name="Liu B."/>
            <person name="Lagkouvardos I."/>
            <person name="Roy S."/>
            <person name="Zafar N."/>
            <person name="Bertelli C."/>
            <person name="Schilde C."/>
            <person name="Kianianmomeni A."/>
            <person name="Burglin T.R."/>
            <person name="Frech C."/>
            <person name="Turcotte B."/>
            <person name="Kopec K.O."/>
            <person name="Synnott J.M."/>
            <person name="Choo C."/>
            <person name="Paponov I."/>
            <person name="Finkler A."/>
            <person name="Soon Heng Tan C."/>
            <person name="Hutchins A.P."/>
            <person name="Weinmeier T."/>
            <person name="Rattei T."/>
            <person name="Chu J.S."/>
            <person name="Gimenez G."/>
            <person name="Irimia M."/>
            <person name="Rigden D.J."/>
            <person name="Fitzpatrick D.A."/>
            <person name="Lorenzo-Morales J."/>
            <person name="Bateman A."/>
            <person name="Chiu C.H."/>
            <person name="Tang P."/>
            <person name="Hegemann P."/>
            <person name="Fromm H."/>
            <person name="Raoult D."/>
            <person name="Greub G."/>
            <person name="Miranda-Saavedra D."/>
            <person name="Chen N."/>
            <person name="Nash P."/>
            <person name="Ginger M.L."/>
            <person name="Horn M."/>
            <person name="Schaap P."/>
            <person name="Caler L."/>
            <person name="Loftus B."/>
        </authorList>
    </citation>
    <scope>NUCLEOTIDE SEQUENCE [LARGE SCALE GENOMIC DNA]</scope>
    <source>
        <strain evidence="4 5">Neff</strain>
    </source>
</reference>
<dbReference type="PANTHER" id="PTHR31879:SF2">
    <property type="entry name" value="DET1- AND DDB1-ASSOCIATED PROTEIN 1"/>
    <property type="match status" value="1"/>
</dbReference>
<feature type="compositionally biased region" description="Basic residues" evidence="2">
    <location>
        <begin position="152"/>
        <end position="173"/>
    </location>
</feature>
<feature type="compositionally biased region" description="Basic and acidic residues" evidence="2">
    <location>
        <begin position="76"/>
        <end position="91"/>
    </location>
</feature>
<dbReference type="Pfam" id="PF10172">
    <property type="entry name" value="DDA1"/>
    <property type="match status" value="1"/>
</dbReference>
<feature type="region of interest" description="Disordered" evidence="2">
    <location>
        <begin position="1"/>
        <end position="52"/>
    </location>
</feature>
<dbReference type="GeneID" id="14919824"/>